<dbReference type="PANTHER" id="PTHR45818:SF3">
    <property type="entry name" value="PROTEIN VAV"/>
    <property type="match status" value="1"/>
</dbReference>
<evidence type="ECO:0008006" key="20">
    <source>
        <dbReference type="Google" id="ProtNLM"/>
    </source>
</evidence>
<dbReference type="SMART" id="SM00326">
    <property type="entry name" value="SH3"/>
    <property type="match status" value="2"/>
</dbReference>
<evidence type="ECO:0000259" key="13">
    <source>
        <dbReference type="PROSITE" id="PS50002"/>
    </source>
</evidence>
<dbReference type="GO" id="GO:0005085">
    <property type="term" value="F:guanyl-nucleotide exchange factor activity"/>
    <property type="evidence" value="ECO:0007669"/>
    <property type="project" value="UniProtKB-KW"/>
</dbReference>
<feature type="domain" description="Calponin-homology (CH)" evidence="16">
    <location>
        <begin position="91"/>
        <end position="210"/>
    </location>
</feature>
<dbReference type="Pfam" id="PF00018">
    <property type="entry name" value="SH3_1"/>
    <property type="match status" value="2"/>
</dbReference>
<feature type="domain" description="PH" evidence="14">
    <location>
        <begin position="505"/>
        <end position="618"/>
    </location>
</feature>
<reference evidence="18 19" key="1">
    <citation type="submission" date="2024-11" db="EMBL/GenBank/DDBJ databases">
        <title>Chromosome-level genome assembly of the freshwater bivalve Anodonta woodiana.</title>
        <authorList>
            <person name="Chen X."/>
        </authorList>
    </citation>
    <scope>NUCLEOTIDE SEQUENCE [LARGE SCALE GENOMIC DNA]</scope>
    <source>
        <strain evidence="18">MN2024</strain>
        <tissue evidence="18">Gills</tissue>
    </source>
</reference>
<dbReference type="CDD" id="cd20810">
    <property type="entry name" value="C1_VAV"/>
    <property type="match status" value="1"/>
</dbReference>
<dbReference type="PROSITE" id="PS50021">
    <property type="entry name" value="CH"/>
    <property type="match status" value="1"/>
</dbReference>
<evidence type="ECO:0000259" key="17">
    <source>
        <dbReference type="PROSITE" id="PS50081"/>
    </source>
</evidence>
<feature type="region of interest" description="Disordered" evidence="11">
    <location>
        <begin position="903"/>
        <end position="932"/>
    </location>
</feature>
<evidence type="ECO:0000256" key="8">
    <source>
        <dbReference type="ARBA" id="ARBA00022999"/>
    </source>
</evidence>
<dbReference type="InterPro" id="IPR055251">
    <property type="entry name" value="SOS1_NGEF_PH"/>
</dbReference>
<evidence type="ECO:0000313" key="18">
    <source>
        <dbReference type="EMBL" id="KAL3871700.1"/>
    </source>
</evidence>
<evidence type="ECO:0000256" key="4">
    <source>
        <dbReference type="ARBA" id="ARBA00022723"/>
    </source>
</evidence>
<sequence length="1005" mass="115330">MLCHVLSNSANAQTPSKTPFSWQLESIFTYLHEHVIHNPIVQINFKQKFSFGINSEANQRKWKSEKIFIFKKQTLRKGQLKRGRDLMKMAADEWRLCVDWLVRCKILPEDHRVTNAGAQVFDLAQALRDGVLLCHLLNNLYPLSVDLKDFSPRPQLSQFLCLKNIRTFLQTCKRVFGLKDADLFDPPDLFDVKNFRQVLTTLSKLSKTELAQKKYNGFPPENKSSSHNNNSEEDIYGNLQDLALENDLDDNEELYDSVYQEDDDEIYEDLCSTRKRRKTSATTSELPQPVTKRDYCIKEMVDTERNYVDALSMLVTHFIKPLKTIITTHDRDKIFLHIENLHEVHGQFYKDLHRACTTGTGIQISEVFVGHKRKFIIYGDYCSNLPHAQEHIEEISKKSDGIKMAIEECERKANEGRFRLRDLLHVPMQRVLKYHLLLRELIKNTDKSSDDRKALEVALDAMQDLSLYVNEVKRDNEALLLIYEIQNSIVDLQMPPNTFLKDYGRLQKDGELKIRNHLDNRVRPRYLFLFDKVLLMGKSRGETYSFKEAIVLAEYKVDDSSASRDRERKPDKFVYFLWLQWNCSFQLVKRDNKMAYTFFAKTEEMKRKWIDALRLAQDNSQPAAGPNYVMHTFSEPKECDCCGKLLRGVIFQGYLNPETKKAVHKECIGKPPPEKVPSVPPRSLARNKAVVEYKGIPAPGGGRNPLLFSKDAVIDILNNSDKDWWKGRFRNEEGWFPAHLVTEHDSKLSRKPSYLQWEIKSPGTPKPKPNVAVNGGPQACVAKKISYVNVPTSDDSSDDFGQRDWYVGPMSRDDAVKRLNGSPNGSFLIRVSENMARKGEYSLSIKYANAVRHIRVEKNKEGYYLADTRFFHSVPDLVEFYQKNSLADSFPEVDTTLQFPVNATDIKGTPSRPPAPSNSVRSPSIPPTLKSPTNSKFNANKVLCYAVAVFDYAATSTTQLSLAKGDKVAVISKTGSDKGWWKGEHCTSGKIGYFPLAYVREEEEE</sequence>
<dbReference type="Pfam" id="PF00307">
    <property type="entry name" value="CH"/>
    <property type="match status" value="1"/>
</dbReference>
<keyword evidence="19" id="KW-1185">Reference proteome</keyword>
<dbReference type="SUPFAM" id="SSF48065">
    <property type="entry name" value="DBL homology domain (DH-domain)"/>
    <property type="match status" value="1"/>
</dbReference>
<dbReference type="PROSITE" id="PS00741">
    <property type="entry name" value="DH_1"/>
    <property type="match status" value="1"/>
</dbReference>
<dbReference type="Gene3D" id="1.10.418.10">
    <property type="entry name" value="Calponin-like domain"/>
    <property type="match status" value="1"/>
</dbReference>
<evidence type="ECO:0000256" key="6">
    <source>
        <dbReference type="ARBA" id="ARBA00022771"/>
    </source>
</evidence>
<dbReference type="PRINTS" id="PR00401">
    <property type="entry name" value="SH2DOMAIN"/>
</dbReference>
<dbReference type="Pfam" id="PF00621">
    <property type="entry name" value="RhoGEF"/>
    <property type="match status" value="1"/>
</dbReference>
<gene>
    <name evidence="18" type="ORF">ACJMK2_039683</name>
</gene>
<organism evidence="18 19">
    <name type="scientific">Sinanodonta woodiana</name>
    <name type="common">Chinese pond mussel</name>
    <name type="synonym">Anodonta woodiana</name>
    <dbReference type="NCBI Taxonomy" id="1069815"/>
    <lineage>
        <taxon>Eukaryota</taxon>
        <taxon>Metazoa</taxon>
        <taxon>Spiralia</taxon>
        <taxon>Lophotrochozoa</taxon>
        <taxon>Mollusca</taxon>
        <taxon>Bivalvia</taxon>
        <taxon>Autobranchia</taxon>
        <taxon>Heteroconchia</taxon>
        <taxon>Palaeoheterodonta</taxon>
        <taxon>Unionida</taxon>
        <taxon>Unionoidea</taxon>
        <taxon>Unionidae</taxon>
        <taxon>Unioninae</taxon>
        <taxon>Sinanodonta</taxon>
    </lineage>
</organism>
<keyword evidence="5" id="KW-0677">Repeat</keyword>
<proteinExistence type="predicted"/>
<keyword evidence="6" id="KW-0863">Zinc-finger</keyword>
<dbReference type="PROSITE" id="PS50081">
    <property type="entry name" value="ZF_DAG_PE_2"/>
    <property type="match status" value="1"/>
</dbReference>
<evidence type="ECO:0000256" key="10">
    <source>
        <dbReference type="PROSITE-ProRule" id="PRU00192"/>
    </source>
</evidence>
<keyword evidence="1 10" id="KW-0728">SH3 domain</keyword>
<dbReference type="PANTHER" id="PTHR45818">
    <property type="entry name" value="PROTEIN VAV"/>
    <property type="match status" value="1"/>
</dbReference>
<dbReference type="InterPro" id="IPR011993">
    <property type="entry name" value="PH-like_dom_sf"/>
</dbReference>
<dbReference type="SUPFAM" id="SSF47576">
    <property type="entry name" value="Calponin-homology domain, CH-domain"/>
    <property type="match status" value="1"/>
</dbReference>
<dbReference type="CDD" id="cd00160">
    <property type="entry name" value="RhoGEF"/>
    <property type="match status" value="1"/>
</dbReference>
<name>A0ABD3WCS1_SINWO</name>
<comment type="caution">
    <text evidence="18">The sequence shown here is derived from an EMBL/GenBank/DDBJ whole genome shotgun (WGS) entry which is preliminary data.</text>
</comment>
<dbReference type="InterPro" id="IPR035899">
    <property type="entry name" value="DBL_dom_sf"/>
</dbReference>
<evidence type="ECO:0000259" key="12">
    <source>
        <dbReference type="PROSITE" id="PS50001"/>
    </source>
</evidence>
<dbReference type="SMART" id="SM00233">
    <property type="entry name" value="PH"/>
    <property type="match status" value="1"/>
</dbReference>
<evidence type="ECO:0000256" key="7">
    <source>
        <dbReference type="ARBA" id="ARBA00022833"/>
    </source>
</evidence>
<dbReference type="PROSITE" id="PS50010">
    <property type="entry name" value="DH_2"/>
    <property type="match status" value="1"/>
</dbReference>
<dbReference type="PRINTS" id="PR00452">
    <property type="entry name" value="SH3DOMAIN"/>
</dbReference>
<feature type="domain" description="DH" evidence="15">
    <location>
        <begin position="292"/>
        <end position="472"/>
    </location>
</feature>
<evidence type="ECO:0000256" key="2">
    <source>
        <dbReference type="ARBA" id="ARBA00022553"/>
    </source>
</evidence>
<dbReference type="SMART" id="SM00325">
    <property type="entry name" value="RhoGEF"/>
    <property type="match status" value="1"/>
</dbReference>
<dbReference type="InterPro" id="IPR001331">
    <property type="entry name" value="GDS_CDC24_CS"/>
</dbReference>
<dbReference type="Pfam" id="PF00017">
    <property type="entry name" value="SH2"/>
    <property type="match status" value="1"/>
</dbReference>
<dbReference type="PROSITE" id="PS50003">
    <property type="entry name" value="PH_DOMAIN"/>
    <property type="match status" value="1"/>
</dbReference>
<dbReference type="PROSITE" id="PS50001">
    <property type="entry name" value="SH2"/>
    <property type="match status" value="1"/>
</dbReference>
<evidence type="ECO:0000256" key="3">
    <source>
        <dbReference type="ARBA" id="ARBA00022658"/>
    </source>
</evidence>
<protein>
    <recommendedName>
        <fullName evidence="20">Guanine nucleotide exchange factor VAV2</fullName>
    </recommendedName>
</protein>
<feature type="domain" description="SH3" evidence="13">
    <location>
        <begin position="684"/>
        <end position="746"/>
    </location>
</feature>
<evidence type="ECO:0000313" key="19">
    <source>
        <dbReference type="Proteomes" id="UP001634394"/>
    </source>
</evidence>
<dbReference type="Proteomes" id="UP001634394">
    <property type="component" value="Unassembled WGS sequence"/>
</dbReference>
<feature type="domain" description="Phorbol-ester/DAG-type" evidence="17">
    <location>
        <begin position="625"/>
        <end position="675"/>
    </location>
</feature>
<evidence type="ECO:0000259" key="15">
    <source>
        <dbReference type="PROSITE" id="PS50010"/>
    </source>
</evidence>
<dbReference type="InterPro" id="IPR001452">
    <property type="entry name" value="SH3_domain"/>
</dbReference>
<keyword evidence="7" id="KW-0862">Zinc</keyword>
<dbReference type="InterPro" id="IPR036860">
    <property type="entry name" value="SH2_dom_sf"/>
</dbReference>
<dbReference type="CDD" id="cd21201">
    <property type="entry name" value="CH_VAV"/>
    <property type="match status" value="1"/>
</dbReference>
<dbReference type="Pfam" id="PF22697">
    <property type="entry name" value="SOS1_NGEF_PH"/>
    <property type="match status" value="1"/>
</dbReference>
<keyword evidence="8 9" id="KW-0727">SH2 domain</keyword>
<feature type="domain" description="SH2" evidence="12">
    <location>
        <begin position="805"/>
        <end position="901"/>
    </location>
</feature>
<accession>A0ABD3WCS1</accession>
<evidence type="ECO:0000259" key="14">
    <source>
        <dbReference type="PROSITE" id="PS50003"/>
    </source>
</evidence>
<dbReference type="EMBL" id="JBJQND010000007">
    <property type="protein sequence ID" value="KAL3871700.1"/>
    <property type="molecule type" value="Genomic_DNA"/>
</dbReference>
<dbReference type="GO" id="GO:0007165">
    <property type="term" value="P:signal transduction"/>
    <property type="evidence" value="ECO:0007669"/>
    <property type="project" value="UniProtKB-ARBA"/>
</dbReference>
<dbReference type="SMART" id="SM00033">
    <property type="entry name" value="CH"/>
    <property type="match status" value="1"/>
</dbReference>
<dbReference type="SUPFAM" id="SSF50729">
    <property type="entry name" value="PH domain-like"/>
    <property type="match status" value="1"/>
</dbReference>
<dbReference type="CDD" id="cd00174">
    <property type="entry name" value="SH3"/>
    <property type="match status" value="1"/>
</dbReference>
<dbReference type="InterPro" id="IPR036028">
    <property type="entry name" value="SH3-like_dom_sf"/>
</dbReference>
<dbReference type="InterPro" id="IPR001849">
    <property type="entry name" value="PH_domain"/>
</dbReference>
<evidence type="ECO:0000256" key="1">
    <source>
        <dbReference type="ARBA" id="ARBA00022443"/>
    </source>
</evidence>
<dbReference type="Gene3D" id="2.30.30.40">
    <property type="entry name" value="SH3 Domains"/>
    <property type="match status" value="2"/>
</dbReference>
<dbReference type="InterPro" id="IPR000980">
    <property type="entry name" value="SH2"/>
</dbReference>
<feature type="domain" description="SH3" evidence="13">
    <location>
        <begin position="941"/>
        <end position="1004"/>
    </location>
</feature>
<dbReference type="Gene3D" id="3.30.60.20">
    <property type="match status" value="1"/>
</dbReference>
<keyword evidence="4" id="KW-0479">Metal-binding</keyword>
<dbReference type="GO" id="GO:0008270">
    <property type="term" value="F:zinc ion binding"/>
    <property type="evidence" value="ECO:0007669"/>
    <property type="project" value="UniProtKB-KW"/>
</dbReference>
<dbReference type="PROSITE" id="PS50002">
    <property type="entry name" value="SH3"/>
    <property type="match status" value="2"/>
</dbReference>
<keyword evidence="3" id="KW-0344">Guanine-nucleotide releasing factor</keyword>
<dbReference type="CDD" id="cd01223">
    <property type="entry name" value="PH_Vav"/>
    <property type="match status" value="1"/>
</dbReference>
<dbReference type="Gene3D" id="2.30.29.30">
    <property type="entry name" value="Pleckstrin-homology domain (PH domain)/Phosphotyrosine-binding domain (PTB)"/>
    <property type="match status" value="1"/>
</dbReference>
<dbReference type="Gene3D" id="3.30.505.10">
    <property type="entry name" value="SH2 domain"/>
    <property type="match status" value="1"/>
</dbReference>
<evidence type="ECO:0000259" key="16">
    <source>
        <dbReference type="PROSITE" id="PS50021"/>
    </source>
</evidence>
<dbReference type="AlphaFoldDB" id="A0ABD3WCS1"/>
<evidence type="ECO:0000256" key="9">
    <source>
        <dbReference type="PROSITE-ProRule" id="PRU00191"/>
    </source>
</evidence>
<dbReference type="InterPro" id="IPR001715">
    <property type="entry name" value="CH_dom"/>
</dbReference>
<evidence type="ECO:0000256" key="11">
    <source>
        <dbReference type="SAM" id="MobiDB-lite"/>
    </source>
</evidence>
<dbReference type="InterPro" id="IPR000219">
    <property type="entry name" value="DH_dom"/>
</dbReference>
<dbReference type="InterPro" id="IPR036872">
    <property type="entry name" value="CH_dom_sf"/>
</dbReference>
<evidence type="ECO:0000256" key="5">
    <source>
        <dbReference type="ARBA" id="ARBA00022737"/>
    </source>
</evidence>
<keyword evidence="2" id="KW-0597">Phosphoprotein</keyword>
<dbReference type="Gene3D" id="1.20.900.10">
    <property type="entry name" value="Dbl homology (DH) domain"/>
    <property type="match status" value="1"/>
</dbReference>
<dbReference type="SUPFAM" id="SSF55550">
    <property type="entry name" value="SH2 domain"/>
    <property type="match status" value="1"/>
</dbReference>
<dbReference type="SUPFAM" id="SSF50044">
    <property type="entry name" value="SH3-domain"/>
    <property type="match status" value="2"/>
</dbReference>
<dbReference type="InterPro" id="IPR002219">
    <property type="entry name" value="PKC_DAG/PE"/>
</dbReference>
<dbReference type="SMART" id="SM00252">
    <property type="entry name" value="SH2"/>
    <property type="match status" value="1"/>
</dbReference>
<dbReference type="InterPro" id="IPR037832">
    <property type="entry name" value="PH_Vav"/>
</dbReference>
<dbReference type="FunFam" id="1.10.418.10:FF:000019">
    <property type="entry name" value="Vav guanine nucleotide exchange factor 2"/>
    <property type="match status" value="1"/>
</dbReference>